<sequence>MSTTFECKLFGDSVKVKGLTTITGEHLEAWGPFQTWAKALKKALELKNDKRNNHILTKDFTLNGIEIQSVNLFGPKIGFVKLEANITRTDDGSKLPGIAFLRGGSVAILMILYHSKEEETKAHEAAKALEKTKALEQTKADSETKNQGIARLNKEITCLNESVEPQVVFVVQPRVAIGSLAFQEIPAGMLDVNHTFAGQAAKEINEEVGITSNKDDLKDMTALAAKKSSNRWWSKATTVSKNLEDEELQADETLQAANYPSVGGCDEAITLYLYQTRVSKEDMESLKSKATGVPAEVEHITTKLVPLKNVWTEGARDGKTLAALALYQNLKNAAALGDKEAEEVVKLDDKVVKLDPSKPAKK</sequence>
<dbReference type="InterPro" id="IPR015797">
    <property type="entry name" value="NUDIX_hydrolase-like_dom_sf"/>
</dbReference>
<name>A0A6A6T2R6_9PLEO</name>
<dbReference type="OrthoDB" id="10249920at2759"/>
<organism evidence="3 4">
    <name type="scientific">Lophiostoma macrostomum CBS 122681</name>
    <dbReference type="NCBI Taxonomy" id="1314788"/>
    <lineage>
        <taxon>Eukaryota</taxon>
        <taxon>Fungi</taxon>
        <taxon>Dikarya</taxon>
        <taxon>Ascomycota</taxon>
        <taxon>Pezizomycotina</taxon>
        <taxon>Dothideomycetes</taxon>
        <taxon>Pleosporomycetidae</taxon>
        <taxon>Pleosporales</taxon>
        <taxon>Lophiostomataceae</taxon>
        <taxon>Lophiostoma</taxon>
    </lineage>
</organism>
<keyword evidence="2" id="KW-0378">Hydrolase</keyword>
<evidence type="ECO:0008006" key="5">
    <source>
        <dbReference type="Google" id="ProtNLM"/>
    </source>
</evidence>
<dbReference type="EMBL" id="MU004387">
    <property type="protein sequence ID" value="KAF2653118.1"/>
    <property type="molecule type" value="Genomic_DNA"/>
</dbReference>
<dbReference type="Proteomes" id="UP000799324">
    <property type="component" value="Unassembled WGS sequence"/>
</dbReference>
<comment type="cofactor">
    <cofactor evidence="1">
        <name>Mg(2+)</name>
        <dbReference type="ChEBI" id="CHEBI:18420"/>
    </cofactor>
</comment>
<proteinExistence type="predicted"/>
<dbReference type="GO" id="GO:0080041">
    <property type="term" value="F:ADP-ribose pyrophosphohydrolase activity"/>
    <property type="evidence" value="ECO:0007669"/>
    <property type="project" value="TreeGrafter"/>
</dbReference>
<dbReference type="Gene3D" id="3.90.79.10">
    <property type="entry name" value="Nucleoside Triphosphate Pyrophosphohydrolase"/>
    <property type="match status" value="1"/>
</dbReference>
<reference evidence="3" key="1">
    <citation type="journal article" date="2020" name="Stud. Mycol.">
        <title>101 Dothideomycetes genomes: a test case for predicting lifestyles and emergence of pathogens.</title>
        <authorList>
            <person name="Haridas S."/>
            <person name="Albert R."/>
            <person name="Binder M."/>
            <person name="Bloem J."/>
            <person name="Labutti K."/>
            <person name="Salamov A."/>
            <person name="Andreopoulos B."/>
            <person name="Baker S."/>
            <person name="Barry K."/>
            <person name="Bills G."/>
            <person name="Bluhm B."/>
            <person name="Cannon C."/>
            <person name="Castanera R."/>
            <person name="Culley D."/>
            <person name="Daum C."/>
            <person name="Ezra D."/>
            <person name="Gonzalez J."/>
            <person name="Henrissat B."/>
            <person name="Kuo A."/>
            <person name="Liang C."/>
            <person name="Lipzen A."/>
            <person name="Lutzoni F."/>
            <person name="Magnuson J."/>
            <person name="Mondo S."/>
            <person name="Nolan M."/>
            <person name="Ohm R."/>
            <person name="Pangilinan J."/>
            <person name="Park H.-J."/>
            <person name="Ramirez L."/>
            <person name="Alfaro M."/>
            <person name="Sun H."/>
            <person name="Tritt A."/>
            <person name="Yoshinaga Y."/>
            <person name="Zwiers L.-H."/>
            <person name="Turgeon B."/>
            <person name="Goodwin S."/>
            <person name="Spatafora J."/>
            <person name="Crous P."/>
            <person name="Grigoriev I."/>
        </authorList>
    </citation>
    <scope>NUCLEOTIDE SEQUENCE</scope>
    <source>
        <strain evidence="3">CBS 122681</strain>
    </source>
</reference>
<keyword evidence="4" id="KW-1185">Reference proteome</keyword>
<evidence type="ECO:0000256" key="1">
    <source>
        <dbReference type="ARBA" id="ARBA00001946"/>
    </source>
</evidence>
<dbReference type="SUPFAM" id="SSF55811">
    <property type="entry name" value="Nudix"/>
    <property type="match status" value="1"/>
</dbReference>
<gene>
    <name evidence="3" type="ORF">K491DRAFT_680809</name>
</gene>
<evidence type="ECO:0000313" key="4">
    <source>
        <dbReference type="Proteomes" id="UP000799324"/>
    </source>
</evidence>
<dbReference type="AlphaFoldDB" id="A0A6A6T2R6"/>
<dbReference type="GO" id="GO:0080042">
    <property type="term" value="F:ADP-glucose pyrophosphohydrolase activity"/>
    <property type="evidence" value="ECO:0007669"/>
    <property type="project" value="TreeGrafter"/>
</dbReference>
<evidence type="ECO:0000256" key="2">
    <source>
        <dbReference type="ARBA" id="ARBA00022801"/>
    </source>
</evidence>
<dbReference type="PANTHER" id="PTHR11839:SF18">
    <property type="entry name" value="NUDIX HYDROLASE DOMAIN-CONTAINING PROTEIN"/>
    <property type="match status" value="1"/>
</dbReference>
<dbReference type="GO" id="GO:0019693">
    <property type="term" value="P:ribose phosphate metabolic process"/>
    <property type="evidence" value="ECO:0007669"/>
    <property type="project" value="TreeGrafter"/>
</dbReference>
<dbReference type="CDD" id="cd03424">
    <property type="entry name" value="NUDIX_ADPRase_Nudt5_UGPPase_Nudt14"/>
    <property type="match status" value="1"/>
</dbReference>
<dbReference type="PANTHER" id="PTHR11839">
    <property type="entry name" value="UDP/ADP-SUGAR PYROPHOSPHATASE"/>
    <property type="match status" value="1"/>
</dbReference>
<dbReference type="GO" id="GO:0006753">
    <property type="term" value="P:nucleoside phosphate metabolic process"/>
    <property type="evidence" value="ECO:0007669"/>
    <property type="project" value="TreeGrafter"/>
</dbReference>
<protein>
    <recommendedName>
        <fullName evidence="5">Nudix hydrolase domain-containing protein</fullName>
    </recommendedName>
</protein>
<evidence type="ECO:0000313" key="3">
    <source>
        <dbReference type="EMBL" id="KAF2653118.1"/>
    </source>
</evidence>
<accession>A0A6A6T2R6</accession>